<evidence type="ECO:0000256" key="5">
    <source>
        <dbReference type="ARBA" id="ARBA00023136"/>
    </source>
</evidence>
<keyword evidence="9" id="KW-1185">Reference proteome</keyword>
<comment type="caution">
    <text evidence="8">The sequence shown here is derived from an EMBL/GenBank/DDBJ whole genome shotgun (WGS) entry which is preliminary data.</text>
</comment>
<dbReference type="Gene3D" id="1.20.1250.20">
    <property type="entry name" value="MFS general substrate transporter like domains"/>
    <property type="match status" value="1"/>
</dbReference>
<feature type="transmembrane region" description="Helical" evidence="7">
    <location>
        <begin position="99"/>
        <end position="120"/>
    </location>
</feature>
<dbReference type="AlphaFoldDB" id="A0A917RTH2"/>
<keyword evidence="4 7" id="KW-1133">Transmembrane helix</keyword>
<feature type="transmembrane region" description="Helical" evidence="7">
    <location>
        <begin position="126"/>
        <end position="148"/>
    </location>
</feature>
<evidence type="ECO:0000256" key="1">
    <source>
        <dbReference type="ARBA" id="ARBA00004651"/>
    </source>
</evidence>
<gene>
    <name evidence="8" type="ORF">GCM10011588_48990</name>
</gene>
<comment type="subcellular location">
    <subcellularLocation>
        <location evidence="1">Cell membrane</location>
        <topology evidence="1">Multi-pass membrane protein</topology>
    </subcellularLocation>
</comment>
<reference evidence="8" key="1">
    <citation type="journal article" date="2014" name="Int. J. Syst. Evol. Microbiol.">
        <title>Complete genome sequence of Corynebacterium casei LMG S-19264T (=DSM 44701T), isolated from a smear-ripened cheese.</title>
        <authorList>
            <consortium name="US DOE Joint Genome Institute (JGI-PGF)"/>
            <person name="Walter F."/>
            <person name="Albersmeier A."/>
            <person name="Kalinowski J."/>
            <person name="Ruckert C."/>
        </authorList>
    </citation>
    <scope>NUCLEOTIDE SEQUENCE</scope>
    <source>
        <strain evidence="8">CGMCC 4.3508</strain>
    </source>
</reference>
<keyword evidence="2" id="KW-1003">Cell membrane</keyword>
<evidence type="ECO:0000256" key="6">
    <source>
        <dbReference type="SAM" id="MobiDB-lite"/>
    </source>
</evidence>
<dbReference type="InterPro" id="IPR036259">
    <property type="entry name" value="MFS_trans_sf"/>
</dbReference>
<protein>
    <recommendedName>
        <fullName evidence="10">MFS transporter</fullName>
    </recommendedName>
</protein>
<evidence type="ECO:0000256" key="2">
    <source>
        <dbReference type="ARBA" id="ARBA00022475"/>
    </source>
</evidence>
<evidence type="ECO:0000256" key="4">
    <source>
        <dbReference type="ARBA" id="ARBA00022989"/>
    </source>
</evidence>
<feature type="transmembrane region" description="Helical" evidence="7">
    <location>
        <begin position="70"/>
        <end position="90"/>
    </location>
</feature>
<dbReference type="GO" id="GO:0005886">
    <property type="term" value="C:plasma membrane"/>
    <property type="evidence" value="ECO:0007669"/>
    <property type="project" value="UniProtKB-SubCell"/>
</dbReference>
<feature type="region of interest" description="Disordered" evidence="6">
    <location>
        <begin position="1"/>
        <end position="26"/>
    </location>
</feature>
<keyword evidence="5 7" id="KW-0472">Membrane</keyword>
<accession>A0A917RTH2</accession>
<dbReference type="EMBL" id="BMMH01000011">
    <property type="protein sequence ID" value="GGL28342.1"/>
    <property type="molecule type" value="Genomic_DNA"/>
</dbReference>
<evidence type="ECO:0000256" key="7">
    <source>
        <dbReference type="SAM" id="Phobius"/>
    </source>
</evidence>
<evidence type="ECO:0000313" key="9">
    <source>
        <dbReference type="Proteomes" id="UP000638263"/>
    </source>
</evidence>
<proteinExistence type="predicted"/>
<sequence length="223" mass="24143">MATSLDEDPARMGTPGYESRTVAPTARQKPRDFRLFMAGQVSTTFGSALTAVVLPVIAVEKFMADEWQIGLLYASSAVPVVLFGFLVGVWSDRRERKRLCLIAADMVSIAAIGLLCLGISTGIAGFYWILPVSFLFGILTLVVEALYFSHLETVIGDRTVLQARSRLIASERAGVVGRSWPVGSAHLVRRICVSAGDRPVDLPGQCDMPRVDQESGQRAGRAT</sequence>
<dbReference type="PANTHER" id="PTHR23513">
    <property type="entry name" value="INTEGRAL MEMBRANE EFFLUX PROTEIN-RELATED"/>
    <property type="match status" value="1"/>
</dbReference>
<dbReference type="Proteomes" id="UP000638263">
    <property type="component" value="Unassembled WGS sequence"/>
</dbReference>
<dbReference type="SUPFAM" id="SSF103473">
    <property type="entry name" value="MFS general substrate transporter"/>
    <property type="match status" value="1"/>
</dbReference>
<name>A0A917RTH2_9NOCA</name>
<evidence type="ECO:0008006" key="10">
    <source>
        <dbReference type="Google" id="ProtNLM"/>
    </source>
</evidence>
<organism evidence="8 9">
    <name type="scientific">Nocardia jinanensis</name>
    <dbReference type="NCBI Taxonomy" id="382504"/>
    <lineage>
        <taxon>Bacteria</taxon>
        <taxon>Bacillati</taxon>
        <taxon>Actinomycetota</taxon>
        <taxon>Actinomycetes</taxon>
        <taxon>Mycobacteriales</taxon>
        <taxon>Nocardiaceae</taxon>
        <taxon>Nocardia</taxon>
    </lineage>
</organism>
<feature type="transmembrane region" description="Helical" evidence="7">
    <location>
        <begin position="35"/>
        <end position="58"/>
    </location>
</feature>
<dbReference type="PANTHER" id="PTHR23513:SF6">
    <property type="entry name" value="MAJOR FACILITATOR SUPERFAMILY ASSOCIATED DOMAIN-CONTAINING PROTEIN"/>
    <property type="match status" value="1"/>
</dbReference>
<evidence type="ECO:0000313" key="8">
    <source>
        <dbReference type="EMBL" id="GGL28342.1"/>
    </source>
</evidence>
<evidence type="ECO:0000256" key="3">
    <source>
        <dbReference type="ARBA" id="ARBA00022692"/>
    </source>
</evidence>
<reference evidence="8" key="2">
    <citation type="submission" date="2020-09" db="EMBL/GenBank/DDBJ databases">
        <authorList>
            <person name="Sun Q."/>
            <person name="Zhou Y."/>
        </authorList>
    </citation>
    <scope>NUCLEOTIDE SEQUENCE</scope>
    <source>
        <strain evidence="8">CGMCC 4.3508</strain>
    </source>
</reference>
<keyword evidence="3 7" id="KW-0812">Transmembrane</keyword>